<evidence type="ECO:0000313" key="1">
    <source>
        <dbReference type="Ensembl" id="ENSBJAP00000010684.1"/>
    </source>
</evidence>
<proteinExistence type="predicted"/>
<keyword evidence="2" id="KW-1185">Reference proteome</keyword>
<dbReference type="Proteomes" id="UP000694555">
    <property type="component" value="Unplaced"/>
</dbReference>
<sequence>LHCIESYGRQERVMFDKITSRIQKLCYGLNADFVDPVSLSFFLLSCSLPLVISAKPDSGEPVLPSYSLWQKPSMVACAGSLCKCIHNVFLLIVF</sequence>
<organism evidence="1 2">
    <name type="scientific">Buteo japonicus</name>
    <dbReference type="NCBI Taxonomy" id="224669"/>
    <lineage>
        <taxon>Eukaryota</taxon>
        <taxon>Metazoa</taxon>
        <taxon>Chordata</taxon>
        <taxon>Craniata</taxon>
        <taxon>Vertebrata</taxon>
        <taxon>Euteleostomi</taxon>
        <taxon>Archelosauria</taxon>
        <taxon>Archosauria</taxon>
        <taxon>Dinosauria</taxon>
        <taxon>Saurischia</taxon>
        <taxon>Theropoda</taxon>
        <taxon>Coelurosauria</taxon>
        <taxon>Aves</taxon>
        <taxon>Neognathae</taxon>
        <taxon>Neoaves</taxon>
        <taxon>Telluraves</taxon>
        <taxon>Accipitrimorphae</taxon>
        <taxon>Accipitriformes</taxon>
        <taxon>Accipitridae</taxon>
        <taxon>Accipitrinae</taxon>
        <taxon>Buteo</taxon>
    </lineage>
</organism>
<dbReference type="Ensembl" id="ENSBJAT00000010986.1">
    <property type="protein sequence ID" value="ENSBJAP00000010684.1"/>
    <property type="gene ID" value="ENSBJAG00000007273.1"/>
</dbReference>
<reference evidence="1" key="1">
    <citation type="submission" date="2025-08" db="UniProtKB">
        <authorList>
            <consortium name="Ensembl"/>
        </authorList>
    </citation>
    <scope>IDENTIFICATION</scope>
</reference>
<protein>
    <submittedName>
        <fullName evidence="1">Uncharacterized protein</fullName>
    </submittedName>
</protein>
<name>A0A8C0B2N4_9AVES</name>
<dbReference type="AlphaFoldDB" id="A0A8C0B2N4"/>
<accession>A0A8C0B2N4</accession>
<reference evidence="1" key="2">
    <citation type="submission" date="2025-09" db="UniProtKB">
        <authorList>
            <consortium name="Ensembl"/>
        </authorList>
    </citation>
    <scope>IDENTIFICATION</scope>
</reference>
<evidence type="ECO:0000313" key="2">
    <source>
        <dbReference type="Proteomes" id="UP000694555"/>
    </source>
</evidence>